<keyword evidence="14" id="KW-0961">Cell wall biogenesis/degradation</keyword>
<evidence type="ECO:0000256" key="17">
    <source>
        <dbReference type="SAM" id="MobiDB-lite"/>
    </source>
</evidence>
<sequence>MLMLTSPHSPATSPQKTMAQSNSNQTLLTPRQERRLARVARRQARPWWLKALILLVELLLIGVFCVLAAGLGGYWYFSRNLPSIDNLGTHRAFETTKLYARDGTTLLYEIFDPNAGQRTVVPFSAFSEYLKQATIAVEDSNFYTNPGVNLPSIARAALANLTDQESGQGGASTITQQLVRNVLLSPEERSQQTPQRKIREAILAYQISQRYSKDQILALYLNEIPYGNNAYGAEAAAQAYFGVSVSDLSLAQAAMLAGLPQSPSQLDPLVNADAAKKRQEIVLAAMVRNGVITPQQAEQAFAEVLYVKPAQVNLTAPHFVFYVRELLEARYGPELLYRGGLRVTTTLDPHWQAIAQQEVQQRISEIAQQNATNGSVVMLDRKTNQMLALVGSADYNNTAIDGQVNVALAERQPGSALKPFVYAAAMLRDWTAASVLWDVPTEYRFAGGEVYAPKNYDRSFHGPVSIRVALANSFNVPAVKTLDHVGIDEFLRLMQRVGISTLDDRPRYGLSLALGGGEVKLLELTTAYSVFANEGNYRPATTILKVVNTRGEVLEAWSEPPKQAVLGPDGNGLAFIISSMLSDNKAREWMFGPDNAMELPNDRPAAVKTGTTDDDRDSWTVGYTPSVVIGAWVGNSDNSPMQAVPGSFGAAVIWNRLMTKYHEGLPIEQFTPPSNVSEHEVCIPTGTKPSAACPNIRTEYFVNGTEPVETENVYRTVRIGPSGDCVALPNQPGEDRVFAIYPDEAGNWGETGGLGTPPTKPCPLVNSTSAGGANVAIALIEPSDGAALASPIRIRGSAAGDYNVAWGTGTNPSSWTTIIEGFGGISNGLLAMWNADGLPEGAYSLRLLVKQSNGMNEQRVTIYLDRTAPTISINLPASALRGQPLQFQATAQDDRQLAKVEWTVNGEVFMRDQAPYSLDFSPTQAGNYRVVATAIDQAGNRATSSVSVLSVK</sequence>
<dbReference type="GO" id="GO:0030288">
    <property type="term" value="C:outer membrane-bounded periplasmic space"/>
    <property type="evidence" value="ECO:0007669"/>
    <property type="project" value="TreeGrafter"/>
</dbReference>
<protein>
    <submittedName>
        <fullName evidence="21">Penicillin-binding protein, 1A family</fullName>
    </submittedName>
</protein>
<keyword evidence="18" id="KW-0812">Transmembrane</keyword>
<accession>A9B6Z4</accession>
<dbReference type="PANTHER" id="PTHR32282">
    <property type="entry name" value="BINDING PROTEIN TRANSPEPTIDASE, PUTATIVE-RELATED"/>
    <property type="match status" value="1"/>
</dbReference>
<dbReference type="STRING" id="316274.Haur_3225"/>
<comment type="subcellular location">
    <subcellularLocation>
        <location evidence="1">Cell membrane</location>
    </subcellularLocation>
</comment>
<dbReference type="CAZy" id="GT51">
    <property type="family name" value="Glycosyltransferase Family 51"/>
</dbReference>
<dbReference type="KEGG" id="hau:Haur_3225"/>
<keyword evidence="22" id="KW-1185">Reference proteome</keyword>
<feature type="region of interest" description="Disordered" evidence="17">
    <location>
        <begin position="1"/>
        <end position="28"/>
    </location>
</feature>
<dbReference type="GO" id="GO:0006508">
    <property type="term" value="P:proteolysis"/>
    <property type="evidence" value="ECO:0007669"/>
    <property type="project" value="UniProtKB-KW"/>
</dbReference>
<dbReference type="InterPro" id="IPR036950">
    <property type="entry name" value="PBP_transglycosylase"/>
</dbReference>
<evidence type="ECO:0000313" key="21">
    <source>
        <dbReference type="EMBL" id="ABX05862.1"/>
    </source>
</evidence>
<keyword evidence="10" id="KW-0133">Cell shape</keyword>
<evidence type="ECO:0000256" key="7">
    <source>
        <dbReference type="ARBA" id="ARBA00022676"/>
    </source>
</evidence>
<dbReference type="InterPro" id="IPR001264">
    <property type="entry name" value="Glyco_trans_51"/>
</dbReference>
<evidence type="ECO:0000256" key="4">
    <source>
        <dbReference type="ARBA" id="ARBA00022475"/>
    </source>
</evidence>
<dbReference type="Gene3D" id="1.10.3810.10">
    <property type="entry name" value="Biosynthetic peptidoglycan transglycosylase-like"/>
    <property type="match status" value="1"/>
</dbReference>
<dbReference type="NCBIfam" id="TIGR02074">
    <property type="entry name" value="PBP_1a_fam"/>
    <property type="match status" value="1"/>
</dbReference>
<evidence type="ECO:0000256" key="2">
    <source>
        <dbReference type="ARBA" id="ARBA00007090"/>
    </source>
</evidence>
<keyword evidence="7" id="KW-0328">Glycosyltransferase</keyword>
<dbReference type="eggNOG" id="COG0744">
    <property type="taxonomic scope" value="Bacteria"/>
</dbReference>
<keyword evidence="9" id="KW-0378">Hydrolase</keyword>
<dbReference type="GO" id="GO:0071555">
    <property type="term" value="P:cell wall organization"/>
    <property type="evidence" value="ECO:0007669"/>
    <property type="project" value="UniProtKB-KW"/>
</dbReference>
<dbReference type="SUPFAM" id="SSF53955">
    <property type="entry name" value="Lysozyme-like"/>
    <property type="match status" value="1"/>
</dbReference>
<dbReference type="Gene3D" id="2.60.40.10">
    <property type="entry name" value="Immunoglobulins"/>
    <property type="match status" value="1"/>
</dbReference>
<evidence type="ECO:0000256" key="11">
    <source>
        <dbReference type="ARBA" id="ARBA00022984"/>
    </source>
</evidence>
<dbReference type="HOGENOM" id="CLU_006354_2_4_0"/>
<evidence type="ECO:0000259" key="19">
    <source>
        <dbReference type="Pfam" id="PF00905"/>
    </source>
</evidence>
<comment type="catalytic activity">
    <reaction evidence="16">
        <text>[GlcNAc-(1-&gt;4)-Mur2Ac(oyl-L-Ala-gamma-D-Glu-L-Lys-D-Ala-D-Ala)](n)-di-trans,octa-cis-undecaprenyl diphosphate + beta-D-GlcNAc-(1-&gt;4)-Mur2Ac(oyl-L-Ala-gamma-D-Glu-L-Lys-D-Ala-D-Ala)-di-trans,octa-cis-undecaprenyl diphosphate = [GlcNAc-(1-&gt;4)-Mur2Ac(oyl-L-Ala-gamma-D-Glu-L-Lys-D-Ala-D-Ala)](n+1)-di-trans,octa-cis-undecaprenyl diphosphate + di-trans,octa-cis-undecaprenyl diphosphate + H(+)</text>
        <dbReference type="Rhea" id="RHEA:23708"/>
        <dbReference type="Rhea" id="RHEA-COMP:9602"/>
        <dbReference type="Rhea" id="RHEA-COMP:9603"/>
        <dbReference type="ChEBI" id="CHEBI:15378"/>
        <dbReference type="ChEBI" id="CHEBI:58405"/>
        <dbReference type="ChEBI" id="CHEBI:60033"/>
        <dbReference type="ChEBI" id="CHEBI:78435"/>
        <dbReference type="EC" id="2.4.99.28"/>
    </reaction>
</comment>
<dbReference type="InterPro" id="IPR001460">
    <property type="entry name" value="PCN-bd_Tpept"/>
</dbReference>
<evidence type="ECO:0000256" key="8">
    <source>
        <dbReference type="ARBA" id="ARBA00022679"/>
    </source>
</evidence>
<keyword evidence="5" id="KW-0121">Carboxypeptidase</keyword>
<dbReference type="GO" id="GO:0009252">
    <property type="term" value="P:peptidoglycan biosynthetic process"/>
    <property type="evidence" value="ECO:0007669"/>
    <property type="project" value="UniProtKB-KW"/>
</dbReference>
<organism evidence="21 22">
    <name type="scientific">Herpetosiphon aurantiacus (strain ATCC 23779 / DSM 785 / 114-95)</name>
    <dbReference type="NCBI Taxonomy" id="316274"/>
    <lineage>
        <taxon>Bacteria</taxon>
        <taxon>Bacillati</taxon>
        <taxon>Chloroflexota</taxon>
        <taxon>Chloroflexia</taxon>
        <taxon>Herpetosiphonales</taxon>
        <taxon>Herpetosiphonaceae</taxon>
        <taxon>Herpetosiphon</taxon>
    </lineage>
</organism>
<feature type="domain" description="Penicillin-binding protein transpeptidase" evidence="19">
    <location>
        <begin position="374"/>
        <end position="625"/>
    </location>
</feature>
<evidence type="ECO:0000256" key="5">
    <source>
        <dbReference type="ARBA" id="ARBA00022645"/>
    </source>
</evidence>
<dbReference type="Gene3D" id="3.40.710.10">
    <property type="entry name" value="DD-peptidase/beta-lactamase superfamily"/>
    <property type="match status" value="1"/>
</dbReference>
<dbReference type="PANTHER" id="PTHR32282:SF11">
    <property type="entry name" value="PENICILLIN-BINDING PROTEIN 1B"/>
    <property type="match status" value="1"/>
</dbReference>
<evidence type="ECO:0000256" key="12">
    <source>
        <dbReference type="ARBA" id="ARBA00023136"/>
    </source>
</evidence>
<dbReference type="GO" id="GO:0008658">
    <property type="term" value="F:penicillin binding"/>
    <property type="evidence" value="ECO:0007669"/>
    <property type="project" value="InterPro"/>
</dbReference>
<evidence type="ECO:0000256" key="10">
    <source>
        <dbReference type="ARBA" id="ARBA00022960"/>
    </source>
</evidence>
<keyword evidence="6" id="KW-0645">Protease</keyword>
<comment type="catalytic activity">
    <reaction evidence="15">
        <text>Preferential cleavage: (Ac)2-L-Lys-D-Ala-|-D-Ala. Also transpeptidation of peptidyl-alanyl moieties that are N-acyl substituents of D-alanine.</text>
        <dbReference type="EC" id="3.4.16.4"/>
    </reaction>
</comment>
<dbReference type="GO" id="GO:0009002">
    <property type="term" value="F:serine-type D-Ala-D-Ala carboxypeptidase activity"/>
    <property type="evidence" value="ECO:0007669"/>
    <property type="project" value="UniProtKB-EC"/>
</dbReference>
<evidence type="ECO:0000256" key="15">
    <source>
        <dbReference type="ARBA" id="ARBA00034000"/>
    </source>
</evidence>
<keyword evidence="18" id="KW-1133">Transmembrane helix</keyword>
<dbReference type="EMBL" id="CP000875">
    <property type="protein sequence ID" value="ABX05862.1"/>
    <property type="molecule type" value="Genomic_DNA"/>
</dbReference>
<dbReference type="InterPro" id="IPR013783">
    <property type="entry name" value="Ig-like_fold"/>
</dbReference>
<dbReference type="BioCyc" id="HAUR316274:GHYA-3260-MONOMER"/>
<evidence type="ECO:0000256" key="6">
    <source>
        <dbReference type="ARBA" id="ARBA00022670"/>
    </source>
</evidence>
<evidence type="ECO:0000256" key="18">
    <source>
        <dbReference type="SAM" id="Phobius"/>
    </source>
</evidence>
<evidence type="ECO:0000256" key="13">
    <source>
        <dbReference type="ARBA" id="ARBA00023268"/>
    </source>
</evidence>
<dbReference type="GO" id="GO:0005886">
    <property type="term" value="C:plasma membrane"/>
    <property type="evidence" value="ECO:0007669"/>
    <property type="project" value="UniProtKB-SubCell"/>
</dbReference>
<proteinExistence type="inferred from homology"/>
<dbReference type="GO" id="GO:0008360">
    <property type="term" value="P:regulation of cell shape"/>
    <property type="evidence" value="ECO:0007669"/>
    <property type="project" value="UniProtKB-KW"/>
</dbReference>
<keyword evidence="12 18" id="KW-0472">Membrane</keyword>
<evidence type="ECO:0000256" key="14">
    <source>
        <dbReference type="ARBA" id="ARBA00023316"/>
    </source>
</evidence>
<dbReference type="InterPro" id="IPR050396">
    <property type="entry name" value="Glycosyltr_51/Transpeptidase"/>
</dbReference>
<comment type="similarity">
    <text evidence="2">In the C-terminal section; belongs to the transpeptidase family.</text>
</comment>
<dbReference type="FunCoup" id="A9B6Z4">
    <property type="interactions" value="264"/>
</dbReference>
<dbReference type="Pfam" id="PF00905">
    <property type="entry name" value="Transpeptidase"/>
    <property type="match status" value="1"/>
</dbReference>
<comment type="similarity">
    <text evidence="3">In the N-terminal section; belongs to the glycosyltransferase 51 family.</text>
</comment>
<evidence type="ECO:0000259" key="20">
    <source>
        <dbReference type="Pfam" id="PF00912"/>
    </source>
</evidence>
<dbReference type="SUPFAM" id="SSF56601">
    <property type="entry name" value="beta-lactamase/transpeptidase-like"/>
    <property type="match status" value="1"/>
</dbReference>
<evidence type="ECO:0000256" key="3">
    <source>
        <dbReference type="ARBA" id="ARBA00007739"/>
    </source>
</evidence>
<feature type="domain" description="Glycosyl transferase family 51" evidence="20">
    <location>
        <begin position="114"/>
        <end position="286"/>
    </location>
</feature>
<name>A9B6Z4_HERA2</name>
<evidence type="ECO:0000313" key="22">
    <source>
        <dbReference type="Proteomes" id="UP000000787"/>
    </source>
</evidence>
<dbReference type="InterPro" id="IPR012338">
    <property type="entry name" value="Beta-lactam/transpept-like"/>
</dbReference>
<keyword evidence="11" id="KW-0573">Peptidoglycan synthesis</keyword>
<dbReference type="FunFam" id="1.10.3810.10:FF:000001">
    <property type="entry name" value="Penicillin-binding protein 1A"/>
    <property type="match status" value="1"/>
</dbReference>
<dbReference type="Pfam" id="PF17957">
    <property type="entry name" value="Big_7"/>
    <property type="match status" value="1"/>
</dbReference>
<evidence type="ECO:0000256" key="1">
    <source>
        <dbReference type="ARBA" id="ARBA00004236"/>
    </source>
</evidence>
<dbReference type="AlphaFoldDB" id="A9B6Z4"/>
<reference evidence="21 22" key="1">
    <citation type="journal article" date="2011" name="Stand. Genomic Sci.">
        <title>Complete genome sequence of the filamentous gliding predatory bacterium Herpetosiphon aurantiacus type strain (114-95(T)).</title>
        <authorList>
            <person name="Kiss H."/>
            <person name="Nett M."/>
            <person name="Domin N."/>
            <person name="Martin K."/>
            <person name="Maresca J.A."/>
            <person name="Copeland A."/>
            <person name="Lapidus A."/>
            <person name="Lucas S."/>
            <person name="Berry K.W."/>
            <person name="Glavina Del Rio T."/>
            <person name="Dalin E."/>
            <person name="Tice H."/>
            <person name="Pitluck S."/>
            <person name="Richardson P."/>
            <person name="Bruce D."/>
            <person name="Goodwin L."/>
            <person name="Han C."/>
            <person name="Detter J.C."/>
            <person name="Schmutz J."/>
            <person name="Brettin T."/>
            <person name="Land M."/>
            <person name="Hauser L."/>
            <person name="Kyrpides N.C."/>
            <person name="Ivanova N."/>
            <person name="Goker M."/>
            <person name="Woyke T."/>
            <person name="Klenk H.P."/>
            <person name="Bryant D.A."/>
        </authorList>
    </citation>
    <scope>NUCLEOTIDE SEQUENCE [LARGE SCALE GENOMIC DNA]</scope>
    <source>
        <strain evidence="22">ATCC 23779 / DSM 785 / 114-95</strain>
    </source>
</reference>
<evidence type="ECO:0000256" key="16">
    <source>
        <dbReference type="ARBA" id="ARBA00049902"/>
    </source>
</evidence>
<dbReference type="GO" id="GO:0008955">
    <property type="term" value="F:peptidoglycan glycosyltransferase activity"/>
    <property type="evidence" value="ECO:0007669"/>
    <property type="project" value="UniProtKB-EC"/>
</dbReference>
<gene>
    <name evidence="21" type="ordered locus">Haur_3225</name>
</gene>
<dbReference type="InParanoid" id="A9B6Z4"/>
<keyword evidence="4" id="KW-1003">Cell membrane</keyword>
<dbReference type="Proteomes" id="UP000000787">
    <property type="component" value="Chromosome"/>
</dbReference>
<feature type="transmembrane region" description="Helical" evidence="18">
    <location>
        <begin position="51"/>
        <end position="77"/>
    </location>
</feature>
<keyword evidence="13" id="KW-0511">Multifunctional enzyme</keyword>
<evidence type="ECO:0000256" key="9">
    <source>
        <dbReference type="ARBA" id="ARBA00022801"/>
    </source>
</evidence>
<dbReference type="Pfam" id="PF00912">
    <property type="entry name" value="Transgly"/>
    <property type="match status" value="1"/>
</dbReference>
<dbReference type="CDD" id="cd00146">
    <property type="entry name" value="PKD"/>
    <property type="match status" value="1"/>
</dbReference>
<dbReference type="InterPro" id="IPR023346">
    <property type="entry name" value="Lysozyme-like_dom_sf"/>
</dbReference>
<keyword evidence="8" id="KW-0808">Transferase</keyword>